<evidence type="ECO:0000256" key="1">
    <source>
        <dbReference type="SAM" id="Coils"/>
    </source>
</evidence>
<accession>A0AAU9J8Y5</accession>
<evidence type="ECO:0008006" key="4">
    <source>
        <dbReference type="Google" id="ProtNLM"/>
    </source>
</evidence>
<dbReference type="Proteomes" id="UP001162131">
    <property type="component" value="Unassembled WGS sequence"/>
</dbReference>
<dbReference type="EMBL" id="CAJZBQ010000027">
    <property type="protein sequence ID" value="CAG9320732.1"/>
    <property type="molecule type" value="Genomic_DNA"/>
</dbReference>
<name>A0AAU9J8Y5_9CILI</name>
<keyword evidence="3" id="KW-1185">Reference proteome</keyword>
<comment type="caution">
    <text evidence="2">The sequence shown here is derived from an EMBL/GenBank/DDBJ whole genome shotgun (WGS) entry which is preliminary data.</text>
</comment>
<evidence type="ECO:0000313" key="2">
    <source>
        <dbReference type="EMBL" id="CAG9320732.1"/>
    </source>
</evidence>
<gene>
    <name evidence="2" type="ORF">BSTOLATCC_MIC27314</name>
</gene>
<proteinExistence type="predicted"/>
<protein>
    <recommendedName>
        <fullName evidence="4">SAGA-associated factor 11</fullName>
    </recommendedName>
</protein>
<keyword evidence="1" id="KW-0175">Coiled coil</keyword>
<reference evidence="2" key="1">
    <citation type="submission" date="2021-09" db="EMBL/GenBank/DDBJ databases">
        <authorList>
            <consortium name="AG Swart"/>
            <person name="Singh M."/>
            <person name="Singh A."/>
            <person name="Seah K."/>
            <person name="Emmerich C."/>
        </authorList>
    </citation>
    <scope>NUCLEOTIDE SEQUENCE</scope>
    <source>
        <strain evidence="2">ATCC30299</strain>
    </source>
</reference>
<evidence type="ECO:0000313" key="3">
    <source>
        <dbReference type="Proteomes" id="UP001162131"/>
    </source>
</evidence>
<dbReference type="AlphaFoldDB" id="A0AAU9J8Y5"/>
<organism evidence="2 3">
    <name type="scientific">Blepharisma stoltei</name>
    <dbReference type="NCBI Taxonomy" id="1481888"/>
    <lineage>
        <taxon>Eukaryota</taxon>
        <taxon>Sar</taxon>
        <taxon>Alveolata</taxon>
        <taxon>Ciliophora</taxon>
        <taxon>Postciliodesmatophora</taxon>
        <taxon>Heterotrichea</taxon>
        <taxon>Heterotrichida</taxon>
        <taxon>Blepharismidae</taxon>
        <taxon>Blepharisma</taxon>
    </lineage>
</organism>
<sequence>MNSFKDDIWTSNDPQILQQKIELLKIELEDSKNNENHLKCMYNTLMKNFTAKAENSFSGKITNELKLVREQHEKEIESIKTRHKRELEFRDIKEKDMQNRINAANAENMVLKQELEKINQGSKIKHNAFNYFCKKFENKLKEMNENYNKNIKIQRDENNQLRHENTKLKQLVGLQSYEFPKELKNFWDNSEQLDSRIQEIELENQAKIDKIEGEKIKAEETAEIWKKELEELARFAINQKSAKKLPISHNKTQTTLKMLSPSSKSPKNIINRRETKEFTFNKNLPEKQSGVDIIRSKSIEAKKALNYYYLLKNKEDLTEKLADRESEISLLRKKIAETKISAPSSPMSQSFVKIGSESTAPSFIFGMKGYPHDEAPYKIDQDQYMMLKKCQKIINSAYAIECENCRNLYITQKFYPHLQKCKNLSVNDI</sequence>
<feature type="coiled-coil region" evidence="1">
    <location>
        <begin position="62"/>
        <end position="228"/>
    </location>
</feature>